<dbReference type="PANTHER" id="PTHR33021">
    <property type="entry name" value="BLUE COPPER PROTEIN"/>
    <property type="match status" value="1"/>
</dbReference>
<reference evidence="4" key="1">
    <citation type="submission" date="2016-03" db="EMBL/GenBank/DDBJ databases">
        <title>Mechanisms controlling the formation of the plant cell surface in tip-growing cells are functionally conserved among land plants.</title>
        <authorList>
            <person name="Honkanen S."/>
            <person name="Jones V.A."/>
            <person name="Morieri G."/>
            <person name="Champion C."/>
            <person name="Hetherington A.J."/>
            <person name="Kelly S."/>
            <person name="Saint-Marcoux D."/>
            <person name="Proust H."/>
            <person name="Prescott H."/>
            <person name="Dolan L."/>
        </authorList>
    </citation>
    <scope>NUCLEOTIDE SEQUENCE [LARGE SCALE GENOMIC DNA]</scope>
    <source>
        <tissue evidence="4">Whole gametophyte</tissue>
    </source>
</reference>
<dbReference type="AlphaFoldDB" id="A0A176VDA9"/>
<dbReference type="CDD" id="cd04216">
    <property type="entry name" value="Phytocyanin"/>
    <property type="match status" value="1"/>
</dbReference>
<dbReference type="Gene3D" id="2.60.40.420">
    <property type="entry name" value="Cupredoxins - blue copper proteins"/>
    <property type="match status" value="1"/>
</dbReference>
<dbReference type="InterPro" id="IPR008972">
    <property type="entry name" value="Cupredoxin"/>
</dbReference>
<dbReference type="Pfam" id="PF02298">
    <property type="entry name" value="Cu_bind_like"/>
    <property type="match status" value="1"/>
</dbReference>
<feature type="compositionally biased region" description="Pro residues" evidence="1">
    <location>
        <begin position="169"/>
        <end position="181"/>
    </location>
</feature>
<keyword evidence="2" id="KW-0732">Signal</keyword>
<dbReference type="InterPro" id="IPR039391">
    <property type="entry name" value="Phytocyanin-like"/>
</dbReference>
<proteinExistence type="predicted"/>
<dbReference type="PROSITE" id="PS51485">
    <property type="entry name" value="PHYTOCYANIN"/>
    <property type="match status" value="1"/>
</dbReference>
<comment type="caution">
    <text evidence="4">The sequence shown here is derived from an EMBL/GenBank/DDBJ whole genome shotgun (WGS) entry which is preliminary data.</text>
</comment>
<name>A0A176VDA9_MARPO</name>
<dbReference type="EMBL" id="LVLJ01004052">
    <property type="protein sequence ID" value="OAE18523.1"/>
    <property type="molecule type" value="Genomic_DNA"/>
</dbReference>
<dbReference type="GO" id="GO:0005886">
    <property type="term" value="C:plasma membrane"/>
    <property type="evidence" value="ECO:0007669"/>
    <property type="project" value="TreeGrafter"/>
</dbReference>
<dbReference type="SUPFAM" id="SSF49503">
    <property type="entry name" value="Cupredoxins"/>
    <property type="match status" value="1"/>
</dbReference>
<sequence length="206" mass="22075">MTGAQSLRLYRGAVILFLAAGLIAAVNAATYMVGDDAGTWTIPATTNDLNYTAWAESRNFRFGDDLTTLLLLSMICNWAFHDEKFFFRYSTATHDVLLVNASAYETCLLEDPLDSYSSGNDTITLNRPGMRDYFFVCGGPSHCWLQQKLHVTLVGSVPEALAAPKGGSTPPPPSAAGPRPRPASGSVKLAAIAALLLVLLTSTTLT</sequence>
<evidence type="ECO:0000313" key="5">
    <source>
        <dbReference type="Proteomes" id="UP000077202"/>
    </source>
</evidence>
<evidence type="ECO:0000313" key="4">
    <source>
        <dbReference type="EMBL" id="OAE18523.1"/>
    </source>
</evidence>
<feature type="signal peptide" evidence="2">
    <location>
        <begin position="1"/>
        <end position="28"/>
    </location>
</feature>
<protein>
    <recommendedName>
        <fullName evidence="3">Phytocyanin domain-containing protein</fullName>
    </recommendedName>
</protein>
<dbReference type="GO" id="GO:0009055">
    <property type="term" value="F:electron transfer activity"/>
    <property type="evidence" value="ECO:0007669"/>
    <property type="project" value="InterPro"/>
</dbReference>
<feature type="region of interest" description="Disordered" evidence="1">
    <location>
        <begin position="162"/>
        <end position="182"/>
    </location>
</feature>
<accession>A0A176VDA9</accession>
<feature type="domain" description="Phytocyanin" evidence="3">
    <location>
        <begin position="29"/>
        <end position="155"/>
    </location>
</feature>
<dbReference type="Proteomes" id="UP000077202">
    <property type="component" value="Unassembled WGS sequence"/>
</dbReference>
<evidence type="ECO:0000256" key="1">
    <source>
        <dbReference type="SAM" id="MobiDB-lite"/>
    </source>
</evidence>
<keyword evidence="5" id="KW-1185">Reference proteome</keyword>
<gene>
    <name evidence="4" type="ORF">AXG93_625s1120</name>
</gene>
<evidence type="ECO:0000259" key="3">
    <source>
        <dbReference type="PROSITE" id="PS51485"/>
    </source>
</evidence>
<feature type="chain" id="PRO_5008051773" description="Phytocyanin domain-containing protein" evidence="2">
    <location>
        <begin position="29"/>
        <end position="206"/>
    </location>
</feature>
<dbReference type="InterPro" id="IPR003245">
    <property type="entry name" value="Phytocyanin_dom"/>
</dbReference>
<dbReference type="PANTHER" id="PTHR33021:SF70">
    <property type="entry name" value="PHYTOCYANIN DOMAIN-CONTAINING PROTEIN"/>
    <property type="match status" value="1"/>
</dbReference>
<organism evidence="4 5">
    <name type="scientific">Marchantia polymorpha subsp. ruderalis</name>
    <dbReference type="NCBI Taxonomy" id="1480154"/>
    <lineage>
        <taxon>Eukaryota</taxon>
        <taxon>Viridiplantae</taxon>
        <taxon>Streptophyta</taxon>
        <taxon>Embryophyta</taxon>
        <taxon>Marchantiophyta</taxon>
        <taxon>Marchantiopsida</taxon>
        <taxon>Marchantiidae</taxon>
        <taxon>Marchantiales</taxon>
        <taxon>Marchantiaceae</taxon>
        <taxon>Marchantia</taxon>
    </lineage>
</organism>
<evidence type="ECO:0000256" key="2">
    <source>
        <dbReference type="SAM" id="SignalP"/>
    </source>
</evidence>